<evidence type="ECO:0000256" key="1">
    <source>
        <dbReference type="ARBA" id="ARBA00006739"/>
    </source>
</evidence>
<evidence type="ECO:0000256" key="2">
    <source>
        <dbReference type="ARBA" id="ARBA00022676"/>
    </source>
</evidence>
<dbReference type="PANTHER" id="PTHR43630">
    <property type="entry name" value="POLY-BETA-1,6-N-ACETYL-D-GLUCOSAMINE SYNTHASE"/>
    <property type="match status" value="1"/>
</dbReference>
<sequence length="253" mass="27428">MRLLVQVGNDLLLAYFVVLNSSYLLLIGLAFAEFGRAQRRRAFTGVDDLFRNPLTPAVSLLVPAHNEGPVIVPAVHALTALRYPRFQVVVIDDGSTDDTFARLRTAFDLVEIPYLVPHEVPHHGEVLSVHVARNSPDTLLVARKRNGGKADALNVGINLAHHELVCMVDADSILDHDALLEVVKPCTEDPLRVVASWWSGCIAGCGRAATTTASCSCPIRSPGARPRRRCGPWAVSAAGGTAAWPRCYRPTGR</sequence>
<proteinExistence type="inferred from homology"/>
<dbReference type="EMBL" id="BOMF01000058">
    <property type="protein sequence ID" value="GID45762.1"/>
    <property type="molecule type" value="Genomic_DNA"/>
</dbReference>
<feature type="transmembrane region" description="Helical" evidence="4">
    <location>
        <begin position="12"/>
        <end position="32"/>
    </location>
</feature>
<evidence type="ECO:0000259" key="5">
    <source>
        <dbReference type="Pfam" id="PF00535"/>
    </source>
</evidence>
<comment type="caution">
    <text evidence="6">The sequence shown here is derived from an EMBL/GenBank/DDBJ whole genome shotgun (WGS) entry which is preliminary data.</text>
</comment>
<gene>
    <name evidence="6" type="ORF">Aca07nite_30370</name>
</gene>
<organism evidence="6">
    <name type="scientific">Actinoplanes campanulatus</name>
    <dbReference type="NCBI Taxonomy" id="113559"/>
    <lineage>
        <taxon>Bacteria</taxon>
        <taxon>Bacillati</taxon>
        <taxon>Actinomycetota</taxon>
        <taxon>Actinomycetes</taxon>
        <taxon>Micromonosporales</taxon>
        <taxon>Micromonosporaceae</taxon>
        <taxon>Actinoplanes</taxon>
    </lineage>
</organism>
<keyword evidence="4" id="KW-0812">Transmembrane</keyword>
<feature type="domain" description="Glycosyltransferase 2-like" evidence="5">
    <location>
        <begin position="134"/>
        <end position="208"/>
    </location>
</feature>
<protein>
    <recommendedName>
        <fullName evidence="5">Glycosyltransferase 2-like domain-containing protein</fullName>
    </recommendedName>
</protein>
<keyword evidence="4" id="KW-1133">Transmembrane helix</keyword>
<keyword evidence="2" id="KW-0328">Glycosyltransferase</keyword>
<dbReference type="Pfam" id="PF00535">
    <property type="entry name" value="Glycos_transf_2"/>
    <property type="match status" value="2"/>
</dbReference>
<feature type="domain" description="Glycosyltransferase 2-like" evidence="5">
    <location>
        <begin position="59"/>
        <end position="103"/>
    </location>
</feature>
<dbReference type="Gene3D" id="3.90.550.10">
    <property type="entry name" value="Spore Coat Polysaccharide Biosynthesis Protein SpsA, Chain A"/>
    <property type="match status" value="1"/>
</dbReference>
<dbReference type="InterPro" id="IPR029044">
    <property type="entry name" value="Nucleotide-diphossugar_trans"/>
</dbReference>
<evidence type="ECO:0000256" key="3">
    <source>
        <dbReference type="ARBA" id="ARBA00022679"/>
    </source>
</evidence>
<keyword evidence="3" id="KW-0808">Transferase</keyword>
<comment type="similarity">
    <text evidence="1">Belongs to the glycosyltransferase 2 family.</text>
</comment>
<dbReference type="InterPro" id="IPR001173">
    <property type="entry name" value="Glyco_trans_2-like"/>
</dbReference>
<dbReference type="PANTHER" id="PTHR43630:SF1">
    <property type="entry name" value="POLY-BETA-1,6-N-ACETYL-D-GLUCOSAMINE SYNTHASE"/>
    <property type="match status" value="1"/>
</dbReference>
<name>A0ABQ3WHP7_9ACTN</name>
<accession>A0ABQ3WHP7</accession>
<dbReference type="RefSeq" id="WP_204296178.1">
    <property type="nucleotide sequence ID" value="NZ_BAAAGQ010000012.1"/>
</dbReference>
<evidence type="ECO:0000256" key="4">
    <source>
        <dbReference type="SAM" id="Phobius"/>
    </source>
</evidence>
<evidence type="ECO:0000313" key="6">
    <source>
        <dbReference type="EMBL" id="GID45762.1"/>
    </source>
</evidence>
<dbReference type="SUPFAM" id="SSF53448">
    <property type="entry name" value="Nucleotide-diphospho-sugar transferases"/>
    <property type="match status" value="1"/>
</dbReference>
<dbReference type="CDD" id="cd06423">
    <property type="entry name" value="CESA_like"/>
    <property type="match status" value="1"/>
</dbReference>
<keyword evidence="4" id="KW-0472">Membrane</keyword>
<reference evidence="6" key="1">
    <citation type="submission" date="2021-01" db="EMBL/GenBank/DDBJ databases">
        <title>Whole genome shotgun sequence of Actinoplanes capillaceus NBRC 16408.</title>
        <authorList>
            <person name="Komaki H."/>
            <person name="Tamura T."/>
        </authorList>
    </citation>
    <scope>NUCLEOTIDE SEQUENCE [LARGE SCALE GENOMIC DNA]</scope>
    <source>
        <strain evidence="6">NBRC 16408</strain>
    </source>
</reference>